<organism evidence="5 6">
    <name type="scientific">Paramormyrops kingsleyae</name>
    <dbReference type="NCBI Taxonomy" id="1676925"/>
    <lineage>
        <taxon>Eukaryota</taxon>
        <taxon>Metazoa</taxon>
        <taxon>Chordata</taxon>
        <taxon>Craniata</taxon>
        <taxon>Vertebrata</taxon>
        <taxon>Euteleostomi</taxon>
        <taxon>Actinopterygii</taxon>
        <taxon>Neopterygii</taxon>
        <taxon>Teleostei</taxon>
        <taxon>Osteoglossocephala</taxon>
        <taxon>Osteoglossomorpha</taxon>
        <taxon>Osteoglossiformes</taxon>
        <taxon>Mormyridae</taxon>
        <taxon>Paramormyrops</taxon>
    </lineage>
</organism>
<reference evidence="5" key="2">
    <citation type="submission" date="2025-09" db="UniProtKB">
        <authorList>
            <consortium name="Ensembl"/>
        </authorList>
    </citation>
    <scope>IDENTIFICATION</scope>
</reference>
<reference evidence="5" key="1">
    <citation type="submission" date="2025-08" db="UniProtKB">
        <authorList>
            <consortium name="Ensembl"/>
        </authorList>
    </citation>
    <scope>IDENTIFICATION</scope>
</reference>
<dbReference type="InterPro" id="IPR028307">
    <property type="entry name" value="Lin-54_fam"/>
</dbReference>
<dbReference type="Ensembl" id="ENSPKIT00000041434.1">
    <property type="protein sequence ID" value="ENSPKIP00000016931.1"/>
    <property type="gene ID" value="ENSPKIG00000003044.1"/>
</dbReference>
<comment type="subcellular location">
    <subcellularLocation>
        <location evidence="1">Nucleus</location>
    </subcellularLocation>
</comment>
<evidence type="ECO:0000259" key="4">
    <source>
        <dbReference type="PROSITE" id="PS51634"/>
    </source>
</evidence>
<dbReference type="GO" id="GO:0006355">
    <property type="term" value="P:regulation of DNA-templated transcription"/>
    <property type="evidence" value="ECO:0007669"/>
    <property type="project" value="TreeGrafter"/>
</dbReference>
<sequence length="479" mass="52755">MERSKDQEYYGVYSDMSQTYFIFPYEDDGILTCLQAFIDESSGTHSDVRADGDPHTSVAERGAVEPVTELESSTAAGCAWTPEGEGHYSLMSHCGALFLECLDQPGEKITTQGLNICQAVGGGNGPGQTVALNICDLSPHSLRSGQTFPVTELQFESMSQEETTELSATRGKVMTNLENIKKENLPTEGSTMAPPYLPPSIIPPPQPGPDSLSSTCFIPPVSLGAELSYSTLPRSYVPQQTPCAVYDNSVVLATQRKPETSLIRISEFPGDSRSKRPCNCTKSQCLKFYCDCFANGEICSNCNCINCHNNTVHESERIKAIKTYLKRNPEAFQPKIASGILGELNGRHNKGCNCKRSGCLKNYCECYEAKIMCSYICKCVSCKNYDLRLERKMGFSEDWSNKQDTNLYGIDTDQRCKCPLACVTLDAVKATCGCLIARAEEAEKEGFTLPQAEAVILWEFGQGLMQIIQSIFKHKDLQV</sequence>
<comment type="similarity">
    <text evidence="2">Belongs to the lin-54 family.</text>
</comment>
<dbReference type="Pfam" id="PF03638">
    <property type="entry name" value="TCR"/>
    <property type="match status" value="2"/>
</dbReference>
<feature type="domain" description="CRC" evidence="4">
    <location>
        <begin position="274"/>
        <end position="387"/>
    </location>
</feature>
<keyword evidence="3" id="KW-0539">Nucleus</keyword>
<keyword evidence="6" id="KW-1185">Reference proteome</keyword>
<dbReference type="GeneTree" id="ENSGT00940000168375"/>
<protein>
    <submittedName>
        <fullName evidence="5">Protein lin-54 homolog</fullName>
    </submittedName>
</protein>
<dbReference type="SMART" id="SM01114">
    <property type="entry name" value="CXC"/>
    <property type="match status" value="2"/>
</dbReference>
<dbReference type="KEGG" id="pki:111859498"/>
<dbReference type="InterPro" id="IPR033467">
    <property type="entry name" value="Tesmin/TSO1-like_CXC"/>
</dbReference>
<dbReference type="InterPro" id="IPR005172">
    <property type="entry name" value="CRC"/>
</dbReference>
<dbReference type="STRING" id="1676925.ENSPKIP00000016931"/>
<dbReference type="PANTHER" id="PTHR12446:SF34">
    <property type="entry name" value="PROTEIN LIN-54 HOMOLOG"/>
    <property type="match status" value="1"/>
</dbReference>
<dbReference type="PANTHER" id="PTHR12446">
    <property type="entry name" value="TESMIN/TSO1-RELATED"/>
    <property type="match status" value="1"/>
</dbReference>
<name>A0A3B3RGY8_9TELE</name>
<evidence type="ECO:0000313" key="6">
    <source>
        <dbReference type="Proteomes" id="UP000261540"/>
    </source>
</evidence>
<evidence type="ECO:0000313" key="5">
    <source>
        <dbReference type="Ensembl" id="ENSPKIP00000016931.1"/>
    </source>
</evidence>
<evidence type="ECO:0000256" key="2">
    <source>
        <dbReference type="ARBA" id="ARBA00007267"/>
    </source>
</evidence>
<proteinExistence type="inferred from homology"/>
<dbReference type="OrthoDB" id="6283463at2759"/>
<dbReference type="GO" id="GO:0005634">
    <property type="term" value="C:nucleus"/>
    <property type="evidence" value="ECO:0007669"/>
    <property type="project" value="UniProtKB-SubCell"/>
</dbReference>
<evidence type="ECO:0000256" key="3">
    <source>
        <dbReference type="ARBA" id="ARBA00023242"/>
    </source>
</evidence>
<dbReference type="CTD" id="9633"/>
<accession>A0A3B3RGY8</accession>
<dbReference type="Proteomes" id="UP000261540">
    <property type="component" value="Unplaced"/>
</dbReference>
<dbReference type="PROSITE" id="PS51634">
    <property type="entry name" value="CRC"/>
    <property type="match status" value="1"/>
</dbReference>
<dbReference type="AlphaFoldDB" id="A0A3B3RGY8"/>
<evidence type="ECO:0000256" key="1">
    <source>
        <dbReference type="ARBA" id="ARBA00004123"/>
    </source>
</evidence>